<evidence type="ECO:0000256" key="3">
    <source>
        <dbReference type="SAM" id="SignalP"/>
    </source>
</evidence>
<dbReference type="Gene3D" id="1.25.40.10">
    <property type="entry name" value="Tetratricopeptide repeat domain"/>
    <property type="match status" value="1"/>
</dbReference>
<feature type="region of interest" description="Disordered" evidence="2">
    <location>
        <begin position="19"/>
        <end position="46"/>
    </location>
</feature>
<dbReference type="PROSITE" id="PS50005">
    <property type="entry name" value="TPR"/>
    <property type="match status" value="3"/>
</dbReference>
<dbReference type="SMART" id="SM00028">
    <property type="entry name" value="TPR"/>
    <property type="match status" value="4"/>
</dbReference>
<accession>A0A840BG20</accession>
<dbReference type="EMBL" id="JACIET010000001">
    <property type="protein sequence ID" value="MBB4012481.1"/>
    <property type="molecule type" value="Genomic_DNA"/>
</dbReference>
<feature type="signal peptide" evidence="3">
    <location>
        <begin position="1"/>
        <end position="20"/>
    </location>
</feature>
<reference evidence="4 5" key="1">
    <citation type="submission" date="2020-08" db="EMBL/GenBank/DDBJ databases">
        <title>Genomic Encyclopedia of Type Strains, Phase IV (KMG-IV): sequencing the most valuable type-strain genomes for metagenomic binning, comparative biology and taxonomic classification.</title>
        <authorList>
            <person name="Goeker M."/>
        </authorList>
    </citation>
    <scope>NUCLEOTIDE SEQUENCE [LARGE SCALE GENOMIC DNA]</scope>
    <source>
        <strain evidence="4 5">DSM 106739</strain>
    </source>
</reference>
<dbReference type="AlphaFoldDB" id="A0A840BG20"/>
<keyword evidence="3" id="KW-0732">Signal</keyword>
<name>A0A840BG20_9RHOO</name>
<proteinExistence type="predicted"/>
<evidence type="ECO:0000313" key="5">
    <source>
        <dbReference type="Proteomes" id="UP000561045"/>
    </source>
</evidence>
<keyword evidence="5" id="KW-1185">Reference proteome</keyword>
<dbReference type="Proteomes" id="UP000561045">
    <property type="component" value="Unassembled WGS sequence"/>
</dbReference>
<protein>
    <submittedName>
        <fullName evidence="4">Type IV pilus assembly protein PilF</fullName>
    </submittedName>
</protein>
<dbReference type="NCBIfam" id="TIGR02521">
    <property type="entry name" value="type_IV_pilW"/>
    <property type="match status" value="1"/>
</dbReference>
<feature type="repeat" description="TPR" evidence="1">
    <location>
        <begin position="153"/>
        <end position="186"/>
    </location>
</feature>
<keyword evidence="1" id="KW-0802">TPR repeat</keyword>
<feature type="chain" id="PRO_5032790783" evidence="3">
    <location>
        <begin position="21"/>
        <end position="266"/>
    </location>
</feature>
<evidence type="ECO:0000313" key="4">
    <source>
        <dbReference type="EMBL" id="MBB4012481.1"/>
    </source>
</evidence>
<sequence>MIVTRVLLVVVAAAALSACGTGGSSQGGSGVSDRPSSEQPVTTEARKRARAHVELGNEYVKAGRLGVAMEEARIAVREDPSYAAAHHLQAQVHAYLEEQKAAQSEFERALSLAPGDPEIANSFGWFLCTNGQEKRGLELLAKAAQNPYYENPTRPYTNSGLCYLKLKDDDAARGQFNRALALDGNNAVALFNLAEIAYRKGEFTKARELVTQLNRIGDPTAASVWLGLRVERKLGNRDAEAAYVSQLKRRFSASQEYQDYLQERFD</sequence>
<dbReference type="PANTHER" id="PTHR12558">
    <property type="entry name" value="CELL DIVISION CYCLE 16,23,27"/>
    <property type="match status" value="1"/>
</dbReference>
<dbReference type="PROSITE" id="PS51257">
    <property type="entry name" value="PROKAR_LIPOPROTEIN"/>
    <property type="match status" value="1"/>
</dbReference>
<comment type="caution">
    <text evidence="4">The sequence shown here is derived from an EMBL/GenBank/DDBJ whole genome shotgun (WGS) entry which is preliminary data.</text>
</comment>
<dbReference type="Pfam" id="PF13432">
    <property type="entry name" value="TPR_16"/>
    <property type="match status" value="1"/>
</dbReference>
<feature type="compositionally biased region" description="Gly residues" evidence="2">
    <location>
        <begin position="20"/>
        <end position="30"/>
    </location>
</feature>
<dbReference type="PANTHER" id="PTHR12558:SF13">
    <property type="entry name" value="CELL DIVISION CYCLE PROTEIN 27 HOMOLOG"/>
    <property type="match status" value="1"/>
</dbReference>
<dbReference type="InterPro" id="IPR013360">
    <property type="entry name" value="Pilus_4_PilW"/>
</dbReference>
<organism evidence="4 5">
    <name type="scientific">Niveibacterium umoris</name>
    <dbReference type="NCBI Taxonomy" id="1193620"/>
    <lineage>
        <taxon>Bacteria</taxon>
        <taxon>Pseudomonadati</taxon>
        <taxon>Pseudomonadota</taxon>
        <taxon>Betaproteobacteria</taxon>
        <taxon>Rhodocyclales</taxon>
        <taxon>Rhodocyclaceae</taxon>
        <taxon>Niveibacterium</taxon>
    </lineage>
</organism>
<dbReference type="SUPFAM" id="SSF48452">
    <property type="entry name" value="TPR-like"/>
    <property type="match status" value="1"/>
</dbReference>
<dbReference type="InterPro" id="IPR019734">
    <property type="entry name" value="TPR_rpt"/>
</dbReference>
<feature type="repeat" description="TPR" evidence="1">
    <location>
        <begin position="83"/>
        <end position="116"/>
    </location>
</feature>
<dbReference type="InterPro" id="IPR011990">
    <property type="entry name" value="TPR-like_helical_dom_sf"/>
</dbReference>
<feature type="repeat" description="TPR" evidence="1">
    <location>
        <begin position="49"/>
        <end position="82"/>
    </location>
</feature>
<dbReference type="Pfam" id="PF14559">
    <property type="entry name" value="TPR_19"/>
    <property type="match status" value="1"/>
</dbReference>
<evidence type="ECO:0000256" key="2">
    <source>
        <dbReference type="SAM" id="MobiDB-lite"/>
    </source>
</evidence>
<gene>
    <name evidence="4" type="ORF">GGR36_001789</name>
</gene>
<evidence type="ECO:0000256" key="1">
    <source>
        <dbReference type="PROSITE-ProRule" id="PRU00339"/>
    </source>
</evidence>